<dbReference type="GO" id="GO:0019563">
    <property type="term" value="P:glycerol catabolic process"/>
    <property type="evidence" value="ECO:0007669"/>
    <property type="project" value="TreeGrafter"/>
</dbReference>
<dbReference type="UniPathway" id="UPA00138"/>
<feature type="active site" description="Electrophile" evidence="7">
    <location>
        <position position="96"/>
    </location>
</feature>
<evidence type="ECO:0000313" key="9">
    <source>
        <dbReference type="EMBL" id="PWN07588.1"/>
    </source>
</evidence>
<dbReference type="FunFam" id="3.20.20.70:FF:000016">
    <property type="entry name" value="Triosephosphate isomerase"/>
    <property type="match status" value="1"/>
</dbReference>
<comment type="function">
    <text evidence="7">Involved in the gluconeogenesis. Catalyzes stereospecifically the conversion of dihydroxyacetone phosphate (DHAP) to D-glyceraldehyde-3-phosphate (G3P).</text>
</comment>
<evidence type="ECO:0000256" key="4">
    <source>
        <dbReference type="ARBA" id="ARBA00022490"/>
    </source>
</evidence>
<name>A0A316TUQ2_9BACT</name>
<dbReference type="UniPathway" id="UPA00109">
    <property type="reaction ID" value="UER00189"/>
</dbReference>
<reference evidence="9 10" key="1">
    <citation type="submission" date="2018-05" db="EMBL/GenBank/DDBJ databases">
        <title>Rhodohalobacter halophilus gen. nov., sp. nov., a moderately halophilic member of the family Balneolaceae.</title>
        <authorList>
            <person name="Liu Z.-W."/>
        </authorList>
    </citation>
    <scope>NUCLEOTIDE SEQUENCE [LARGE SCALE GENOMIC DNA]</scope>
    <source>
        <strain evidence="9 10">8A47</strain>
    </source>
</reference>
<dbReference type="InterPro" id="IPR035990">
    <property type="entry name" value="TIM_sf"/>
</dbReference>
<sequence>MRQFLIAGNWKMNAGPKEAKALADQIAESWEDKDTNSEILICPPFVSIPFVVKRFRDTGLKTGAQNVHTENNGAYTGEISTEMIHELSCEYVIAGHSERRAYFFETDELVAEKAKKISDSGLKPIVCVGEKLDERKNDIYRDVVKNQTEAVLELLDSSDASQLVIAYEPVWAIGTGETATPEQAQEMHAFIRNLIADEWGQEASESVRILYGGSMKPGNAEELLSQPDVDGGLIGGASLKEESFSEIISIAESIDK</sequence>
<comment type="subunit">
    <text evidence="7 8">Homodimer.</text>
</comment>
<dbReference type="EC" id="5.3.1.1" evidence="7 8"/>
<feature type="binding site" evidence="7">
    <location>
        <position position="214"/>
    </location>
    <ligand>
        <name>substrate</name>
    </ligand>
</feature>
<dbReference type="InterPro" id="IPR020861">
    <property type="entry name" value="Triosephosphate_isomerase_AS"/>
</dbReference>
<feature type="binding site" evidence="7">
    <location>
        <begin position="9"/>
        <end position="11"/>
    </location>
    <ligand>
        <name>substrate</name>
    </ligand>
</feature>
<keyword evidence="3 7" id="KW-0312">Gluconeogenesis</keyword>
<dbReference type="GO" id="GO:0004807">
    <property type="term" value="F:triose-phosphate isomerase activity"/>
    <property type="evidence" value="ECO:0007669"/>
    <property type="project" value="UniProtKB-UniRule"/>
</dbReference>
<comment type="pathway">
    <text evidence="1 7 8">Carbohydrate degradation; glycolysis; D-glyceraldehyde 3-phosphate from glycerone phosphate: step 1/1.</text>
</comment>
<organism evidence="9 10">
    <name type="scientific">Rhodohalobacter mucosus</name>
    <dbReference type="NCBI Taxonomy" id="2079485"/>
    <lineage>
        <taxon>Bacteria</taxon>
        <taxon>Pseudomonadati</taxon>
        <taxon>Balneolota</taxon>
        <taxon>Balneolia</taxon>
        <taxon>Balneolales</taxon>
        <taxon>Balneolaceae</taxon>
        <taxon>Rhodohalobacter</taxon>
    </lineage>
</organism>
<keyword evidence="6 7" id="KW-0413">Isomerase</keyword>
<dbReference type="PANTHER" id="PTHR21139:SF42">
    <property type="entry name" value="TRIOSEPHOSPHATE ISOMERASE"/>
    <property type="match status" value="1"/>
</dbReference>
<dbReference type="SUPFAM" id="SSF51351">
    <property type="entry name" value="Triosephosphate isomerase (TIM)"/>
    <property type="match status" value="1"/>
</dbReference>
<dbReference type="Gene3D" id="3.20.20.70">
    <property type="entry name" value="Aldolase class I"/>
    <property type="match status" value="1"/>
</dbReference>
<keyword evidence="5 7" id="KW-0324">Glycolysis</keyword>
<evidence type="ECO:0000256" key="3">
    <source>
        <dbReference type="ARBA" id="ARBA00022432"/>
    </source>
</evidence>
<evidence type="ECO:0000256" key="7">
    <source>
        <dbReference type="HAMAP-Rule" id="MF_00147"/>
    </source>
</evidence>
<comment type="catalytic activity">
    <reaction evidence="7 8">
        <text>D-glyceraldehyde 3-phosphate = dihydroxyacetone phosphate</text>
        <dbReference type="Rhea" id="RHEA:18585"/>
        <dbReference type="ChEBI" id="CHEBI:57642"/>
        <dbReference type="ChEBI" id="CHEBI:59776"/>
        <dbReference type="EC" id="5.3.1.1"/>
    </reaction>
</comment>
<dbReference type="GO" id="GO:0006094">
    <property type="term" value="P:gluconeogenesis"/>
    <property type="evidence" value="ECO:0007669"/>
    <property type="project" value="UniProtKB-UniRule"/>
</dbReference>
<dbReference type="HAMAP" id="MF_00147_B">
    <property type="entry name" value="TIM_B"/>
    <property type="match status" value="1"/>
</dbReference>
<proteinExistence type="inferred from homology"/>
<dbReference type="GO" id="GO:0005829">
    <property type="term" value="C:cytosol"/>
    <property type="evidence" value="ECO:0007669"/>
    <property type="project" value="TreeGrafter"/>
</dbReference>
<dbReference type="OrthoDB" id="9809429at2"/>
<dbReference type="Pfam" id="PF00121">
    <property type="entry name" value="TIM"/>
    <property type="match status" value="1"/>
</dbReference>
<comment type="subcellular location">
    <subcellularLocation>
        <location evidence="7 8">Cytoplasm</location>
    </subcellularLocation>
</comment>
<dbReference type="NCBIfam" id="TIGR00419">
    <property type="entry name" value="tim"/>
    <property type="match status" value="1"/>
</dbReference>
<evidence type="ECO:0000313" key="10">
    <source>
        <dbReference type="Proteomes" id="UP000245533"/>
    </source>
</evidence>
<dbReference type="EMBL" id="QGGB01000003">
    <property type="protein sequence ID" value="PWN07588.1"/>
    <property type="molecule type" value="Genomic_DNA"/>
</dbReference>
<dbReference type="PROSITE" id="PS51440">
    <property type="entry name" value="TIM_2"/>
    <property type="match status" value="1"/>
</dbReference>
<feature type="binding site" evidence="7">
    <location>
        <begin position="235"/>
        <end position="236"/>
    </location>
    <ligand>
        <name>substrate</name>
    </ligand>
</feature>
<dbReference type="CDD" id="cd00311">
    <property type="entry name" value="TIM"/>
    <property type="match status" value="1"/>
</dbReference>
<evidence type="ECO:0000256" key="8">
    <source>
        <dbReference type="RuleBase" id="RU363013"/>
    </source>
</evidence>
<feature type="binding site" evidence="7">
    <location>
        <position position="174"/>
    </location>
    <ligand>
        <name>substrate</name>
    </ligand>
</feature>
<dbReference type="PANTHER" id="PTHR21139">
    <property type="entry name" value="TRIOSEPHOSPHATE ISOMERASE"/>
    <property type="match status" value="1"/>
</dbReference>
<dbReference type="InterPro" id="IPR000652">
    <property type="entry name" value="Triosephosphate_isomerase"/>
</dbReference>
<evidence type="ECO:0000256" key="5">
    <source>
        <dbReference type="ARBA" id="ARBA00023152"/>
    </source>
</evidence>
<keyword evidence="4 7" id="KW-0963">Cytoplasm</keyword>
<accession>A0A316TUQ2</accession>
<keyword evidence="10" id="KW-1185">Reference proteome</keyword>
<protein>
    <recommendedName>
        <fullName evidence="7 8">Triosephosphate isomerase</fullName>
        <shortName evidence="7">TIM</shortName>
        <shortName evidence="7">TPI</shortName>
        <ecNumber evidence="7 8">5.3.1.1</ecNumber>
    </recommendedName>
    <alternativeName>
        <fullName evidence="7">Triose-phosphate isomerase</fullName>
    </alternativeName>
</protein>
<feature type="active site" description="Proton acceptor" evidence="7">
    <location>
        <position position="168"/>
    </location>
</feature>
<dbReference type="InterPro" id="IPR022896">
    <property type="entry name" value="TrioseP_Isoase_bac/euk"/>
</dbReference>
<comment type="pathway">
    <text evidence="7 8">Carbohydrate biosynthesis; gluconeogenesis.</text>
</comment>
<dbReference type="PROSITE" id="PS00171">
    <property type="entry name" value="TIM_1"/>
    <property type="match status" value="1"/>
</dbReference>
<dbReference type="GO" id="GO:0046166">
    <property type="term" value="P:glyceraldehyde-3-phosphate biosynthetic process"/>
    <property type="evidence" value="ECO:0007669"/>
    <property type="project" value="TreeGrafter"/>
</dbReference>
<gene>
    <name evidence="7" type="primary">tpiA</name>
    <name evidence="9" type="ORF">DDZ15_04850</name>
</gene>
<comment type="caution">
    <text evidence="9">The sequence shown here is derived from an EMBL/GenBank/DDBJ whole genome shotgun (WGS) entry which is preliminary data.</text>
</comment>
<dbReference type="RefSeq" id="WP_109645446.1">
    <property type="nucleotide sequence ID" value="NZ_QGGB01000003.1"/>
</dbReference>
<dbReference type="InterPro" id="IPR013785">
    <property type="entry name" value="Aldolase_TIM"/>
</dbReference>
<evidence type="ECO:0000256" key="6">
    <source>
        <dbReference type="ARBA" id="ARBA00023235"/>
    </source>
</evidence>
<dbReference type="GO" id="GO:0006096">
    <property type="term" value="P:glycolytic process"/>
    <property type="evidence" value="ECO:0007669"/>
    <property type="project" value="UniProtKB-UniRule"/>
</dbReference>
<dbReference type="Proteomes" id="UP000245533">
    <property type="component" value="Unassembled WGS sequence"/>
</dbReference>
<evidence type="ECO:0000256" key="2">
    <source>
        <dbReference type="ARBA" id="ARBA00007422"/>
    </source>
</evidence>
<evidence type="ECO:0000256" key="1">
    <source>
        <dbReference type="ARBA" id="ARBA00004680"/>
    </source>
</evidence>
<comment type="similarity">
    <text evidence="2 7 8">Belongs to the triosephosphate isomerase family.</text>
</comment>
<dbReference type="AlphaFoldDB" id="A0A316TUQ2"/>